<proteinExistence type="predicted"/>
<dbReference type="AlphaFoldDB" id="A0AA90YXS8"/>
<evidence type="ECO:0000313" key="4">
    <source>
        <dbReference type="Proteomes" id="UP000597886"/>
    </source>
</evidence>
<feature type="signal peptide" evidence="1">
    <location>
        <begin position="1"/>
        <end position="29"/>
    </location>
</feature>
<dbReference type="EMBL" id="WVRA01000006">
    <property type="protein sequence ID" value="NOE19745.1"/>
    <property type="molecule type" value="Genomic_DNA"/>
</dbReference>
<evidence type="ECO:0000256" key="1">
    <source>
        <dbReference type="SAM" id="SignalP"/>
    </source>
</evidence>
<dbReference type="Proteomes" id="UP000599383">
    <property type="component" value="Unassembled WGS sequence"/>
</dbReference>
<name>A0AA90YXS8_9RHOB</name>
<comment type="caution">
    <text evidence="3">The sequence shown here is derived from an EMBL/GenBank/DDBJ whole genome shotgun (WGS) entry which is preliminary data.</text>
</comment>
<evidence type="ECO:0000313" key="2">
    <source>
        <dbReference type="EMBL" id="NOD32656.1"/>
    </source>
</evidence>
<dbReference type="EMBL" id="WVQY01000013">
    <property type="protein sequence ID" value="NOD32656.1"/>
    <property type="molecule type" value="Genomic_DNA"/>
</dbReference>
<evidence type="ECO:0000313" key="3">
    <source>
        <dbReference type="EMBL" id="NOE19745.1"/>
    </source>
</evidence>
<dbReference type="Proteomes" id="UP000597886">
    <property type="component" value="Unassembled WGS sequence"/>
</dbReference>
<evidence type="ECO:0008006" key="6">
    <source>
        <dbReference type="Google" id="ProtNLM"/>
    </source>
</evidence>
<dbReference type="RefSeq" id="WP_171119082.1">
    <property type="nucleotide sequence ID" value="NZ_WVQY01000013.1"/>
</dbReference>
<gene>
    <name evidence="2" type="ORF">GS617_20500</name>
    <name evidence="3" type="ORF">GS634_16600</name>
</gene>
<accession>A0AA90YXS8</accession>
<protein>
    <recommendedName>
        <fullName evidence="6">YMGG-like Gly-zipper domain-containing protein</fullName>
    </recommendedName>
</protein>
<evidence type="ECO:0000313" key="5">
    <source>
        <dbReference type="Proteomes" id="UP000599383"/>
    </source>
</evidence>
<feature type="chain" id="PRO_5041737776" description="YMGG-like Gly-zipper domain-containing protein" evidence="1">
    <location>
        <begin position="30"/>
        <end position="72"/>
    </location>
</feature>
<keyword evidence="1" id="KW-0732">Signal</keyword>
<keyword evidence="5" id="KW-1185">Reference proteome</keyword>
<reference evidence="3 5" key="1">
    <citation type="submission" date="2019-12" db="EMBL/GenBank/DDBJ databases">
        <title>Ruegeria JWLKs population differentiation of coral mucus and skeleton niches.</title>
        <authorList>
            <person name="Luo D."/>
        </authorList>
    </citation>
    <scope>NUCLEOTIDE SEQUENCE</scope>
    <source>
        <strain evidence="3">HKCCD6181</strain>
        <strain evidence="2 5">HKCCD6238</strain>
    </source>
</reference>
<organism evidence="3 4">
    <name type="scientific">Ruegeria atlantica</name>
    <dbReference type="NCBI Taxonomy" id="81569"/>
    <lineage>
        <taxon>Bacteria</taxon>
        <taxon>Pseudomonadati</taxon>
        <taxon>Pseudomonadota</taxon>
        <taxon>Alphaproteobacteria</taxon>
        <taxon>Rhodobacterales</taxon>
        <taxon>Roseobacteraceae</taxon>
        <taxon>Ruegeria</taxon>
    </lineage>
</organism>
<sequence>MTITGLKFRKIVFGAAATLALVSASAGLADDKKKENTIKGAVIGAGVGALIGDGKGAAAGAVAGALIGANSK</sequence>